<feature type="domain" description="FAD-binding PCMH-type" evidence="5">
    <location>
        <begin position="33"/>
        <end position="211"/>
    </location>
</feature>
<dbReference type="GO" id="GO:0071949">
    <property type="term" value="F:FAD binding"/>
    <property type="evidence" value="ECO:0007669"/>
    <property type="project" value="InterPro"/>
</dbReference>
<keyword evidence="4" id="KW-0274">FAD</keyword>
<dbReference type="SUPFAM" id="SSF56176">
    <property type="entry name" value="FAD-binding/transporter-associated domain-like"/>
    <property type="match status" value="1"/>
</dbReference>
<dbReference type="InterPro" id="IPR016166">
    <property type="entry name" value="FAD-bd_PCMH"/>
</dbReference>
<evidence type="ECO:0000313" key="7">
    <source>
        <dbReference type="Proteomes" id="UP000193623"/>
    </source>
</evidence>
<dbReference type="GO" id="GO:0016491">
    <property type="term" value="F:oxidoreductase activity"/>
    <property type="evidence" value="ECO:0007669"/>
    <property type="project" value="UniProtKB-KW"/>
</dbReference>
<dbReference type="InterPro" id="IPR036318">
    <property type="entry name" value="FAD-bd_PCMH-like_sf"/>
</dbReference>
<keyword evidence="6" id="KW-0560">Oxidoreductase</keyword>
<dbReference type="PANTHER" id="PTHR43716:SF2">
    <property type="entry name" value="BLL6224 PROTEIN"/>
    <property type="match status" value="1"/>
</dbReference>
<dbReference type="EMBL" id="FWFT01000005">
    <property type="protein sequence ID" value="SLN55025.1"/>
    <property type="molecule type" value="Genomic_DNA"/>
</dbReference>
<dbReference type="InterPro" id="IPR016169">
    <property type="entry name" value="FAD-bd_PCMH_sub2"/>
</dbReference>
<dbReference type="InterPro" id="IPR016171">
    <property type="entry name" value="Vanillyl_alc_oxidase_C-sub2"/>
</dbReference>
<dbReference type="Gene3D" id="3.30.43.10">
    <property type="entry name" value="Uridine Diphospho-n-acetylenolpyruvylglucosamine Reductase, domain 2"/>
    <property type="match status" value="1"/>
</dbReference>
<dbReference type="Gene3D" id="3.30.70.2740">
    <property type="match status" value="1"/>
</dbReference>
<dbReference type="InterPro" id="IPR004113">
    <property type="entry name" value="FAD-bd_oxidored_4_C"/>
</dbReference>
<dbReference type="Gene3D" id="3.30.465.10">
    <property type="match status" value="1"/>
</dbReference>
<dbReference type="InterPro" id="IPR016164">
    <property type="entry name" value="FAD-linked_Oxase-like_C"/>
</dbReference>
<evidence type="ECO:0000259" key="5">
    <source>
        <dbReference type="PROSITE" id="PS51387"/>
    </source>
</evidence>
<protein>
    <submittedName>
        <fullName evidence="6">Putative FAD-linked oxidoreductase</fullName>
        <ecNumber evidence="6">1.-.-.-</ecNumber>
    </submittedName>
</protein>
<dbReference type="Proteomes" id="UP000193623">
    <property type="component" value="Unassembled WGS sequence"/>
</dbReference>
<evidence type="ECO:0000256" key="4">
    <source>
        <dbReference type="ARBA" id="ARBA00022827"/>
    </source>
</evidence>
<dbReference type="Pfam" id="PF01565">
    <property type="entry name" value="FAD_binding_4"/>
    <property type="match status" value="1"/>
</dbReference>
<dbReference type="GO" id="GO:0022904">
    <property type="term" value="P:respiratory electron transport chain"/>
    <property type="evidence" value="ECO:0007669"/>
    <property type="project" value="TreeGrafter"/>
</dbReference>
<dbReference type="EC" id="1.-.-.-" evidence="6"/>
<name>A0A1Y5T3P0_9RHOB</name>
<comment type="similarity">
    <text evidence="2">Belongs to the FAD-binding oxidoreductase/transferase type 4 family.</text>
</comment>
<dbReference type="RefSeq" id="WP_085865277.1">
    <property type="nucleotide sequence ID" value="NZ_FWFT01000005.1"/>
</dbReference>
<evidence type="ECO:0000256" key="3">
    <source>
        <dbReference type="ARBA" id="ARBA00022630"/>
    </source>
</evidence>
<proteinExistence type="inferred from homology"/>
<keyword evidence="7" id="KW-1185">Reference proteome</keyword>
<dbReference type="Pfam" id="PF02913">
    <property type="entry name" value="FAD-oxidase_C"/>
    <property type="match status" value="1"/>
</dbReference>
<organism evidence="6 7">
    <name type="scientific">Pseudooctadecabacter jejudonensis</name>
    <dbReference type="NCBI Taxonomy" id="1391910"/>
    <lineage>
        <taxon>Bacteria</taxon>
        <taxon>Pseudomonadati</taxon>
        <taxon>Pseudomonadota</taxon>
        <taxon>Alphaproteobacteria</taxon>
        <taxon>Rhodobacterales</taxon>
        <taxon>Paracoccaceae</taxon>
        <taxon>Pseudooctadecabacter</taxon>
    </lineage>
</organism>
<reference evidence="6 7" key="1">
    <citation type="submission" date="2017-03" db="EMBL/GenBank/DDBJ databases">
        <authorList>
            <person name="Afonso C.L."/>
            <person name="Miller P.J."/>
            <person name="Scott M.A."/>
            <person name="Spackman E."/>
            <person name="Goraichik I."/>
            <person name="Dimitrov K.M."/>
            <person name="Suarez D.L."/>
            <person name="Swayne D.E."/>
        </authorList>
    </citation>
    <scope>NUCLEOTIDE SEQUENCE [LARGE SCALE GENOMIC DNA]</scope>
    <source>
        <strain evidence="6 7">CECT 8397</strain>
    </source>
</reference>
<dbReference type="PANTHER" id="PTHR43716">
    <property type="entry name" value="D-2-HYDROXYGLUTARATE DEHYDROGENASE, MITOCHONDRIAL"/>
    <property type="match status" value="1"/>
</dbReference>
<evidence type="ECO:0000256" key="1">
    <source>
        <dbReference type="ARBA" id="ARBA00001974"/>
    </source>
</evidence>
<dbReference type="OrthoDB" id="9811557at2"/>
<dbReference type="Gene3D" id="1.10.45.10">
    <property type="entry name" value="Vanillyl-alcohol Oxidase, Chain A, domain 4"/>
    <property type="match status" value="1"/>
</dbReference>
<accession>A0A1Y5T3P0</accession>
<dbReference type="InterPro" id="IPR016167">
    <property type="entry name" value="FAD-bd_PCMH_sub1"/>
</dbReference>
<evidence type="ECO:0000256" key="2">
    <source>
        <dbReference type="ARBA" id="ARBA00008000"/>
    </source>
</evidence>
<evidence type="ECO:0000313" key="6">
    <source>
        <dbReference type="EMBL" id="SLN55025.1"/>
    </source>
</evidence>
<comment type="cofactor">
    <cofactor evidence="1">
        <name>FAD</name>
        <dbReference type="ChEBI" id="CHEBI:57692"/>
    </cofactor>
</comment>
<dbReference type="AlphaFoldDB" id="A0A1Y5T3P0"/>
<sequence>MALVQDFAAIVGAANALTGDDTARWSKDWTGKYCAQPGVVLRPASTREVSQIMALAHANQQSITPVSGHTGLVGGTYAPGGVLLSLDRMNTIHAINPAARTATVDAGVILSSLHDAAEDRGLIFPLTFGARGSAMLGGVISTNAGGSNVLRYGNTRGLVLGVEAVLADGRIVDLMTALHKDNSGLNLAQLLIGSEGTLAVITKAVVKLSAKPRNVVTAMAAPRGLADALALLNRLQDATGGAVEAFEYMPKHYIDVHLGRIAKSKPPFAKSYPHNLLIEVATTTDMNVTEVLETELAALIETGAVLDATVAQNIAQRTEMWERREAAAELTFWRHPIVDTDIAVPLDQVEPFLDKINARVAQIDPKADPFYISHLGDGNIHYAIYPSSDDADLKDRLVEAVEDVVTTLGGSFSAEHGIGLSKLNTMRRRKDAVALDMMRKIKGVLDPDAILNPGKMIPDQS</sequence>
<dbReference type="InterPro" id="IPR006094">
    <property type="entry name" value="Oxid_FAD_bind_N"/>
</dbReference>
<dbReference type="InterPro" id="IPR051264">
    <property type="entry name" value="FAD-oxidored/transferase_4"/>
</dbReference>
<dbReference type="Gene3D" id="3.30.70.2190">
    <property type="match status" value="1"/>
</dbReference>
<dbReference type="PROSITE" id="PS51387">
    <property type="entry name" value="FAD_PCMH"/>
    <property type="match status" value="1"/>
</dbReference>
<gene>
    <name evidence="6" type="ORF">PSJ8397_02887</name>
</gene>
<dbReference type="SUPFAM" id="SSF55103">
    <property type="entry name" value="FAD-linked oxidases, C-terminal domain"/>
    <property type="match status" value="1"/>
</dbReference>
<dbReference type="FunFam" id="1.10.45.10:FF:000001">
    <property type="entry name" value="D-lactate dehydrogenase mitochondrial"/>
    <property type="match status" value="1"/>
</dbReference>
<keyword evidence="3" id="KW-0285">Flavoprotein</keyword>